<protein>
    <recommendedName>
        <fullName evidence="1">N-acetyltransferase domain-containing protein</fullName>
    </recommendedName>
</protein>
<sequence length="136" mass="13811">MPWLRIRRLGPTDLPRLLAHLAEVAEPGCGGVTGTGLPARLDDLDLGRVVAFGAVAGNAIIATACAVPGPEGVGIGVTEDPRYRDRGLGEMLLSQVLGARPAATGTGPAEAGSLLLRCMACLGGRVLPLTEFAGTT</sequence>
<proteinExistence type="predicted"/>
<organism evidence="2 3">
    <name type="scientific">Roseicella aquatilis</name>
    <dbReference type="NCBI Taxonomy" id="2527868"/>
    <lineage>
        <taxon>Bacteria</taxon>
        <taxon>Pseudomonadati</taxon>
        <taxon>Pseudomonadota</taxon>
        <taxon>Alphaproteobacteria</taxon>
        <taxon>Acetobacterales</taxon>
        <taxon>Roseomonadaceae</taxon>
        <taxon>Roseicella</taxon>
    </lineage>
</organism>
<dbReference type="InterPro" id="IPR016181">
    <property type="entry name" value="Acyl_CoA_acyltransferase"/>
</dbReference>
<dbReference type="EMBL" id="SKBM01000001">
    <property type="protein sequence ID" value="TCZ66885.1"/>
    <property type="molecule type" value="Genomic_DNA"/>
</dbReference>
<evidence type="ECO:0000313" key="2">
    <source>
        <dbReference type="EMBL" id="TCZ66885.1"/>
    </source>
</evidence>
<dbReference type="PROSITE" id="PS51186">
    <property type="entry name" value="GNAT"/>
    <property type="match status" value="1"/>
</dbReference>
<keyword evidence="3" id="KW-1185">Reference proteome</keyword>
<evidence type="ECO:0000259" key="1">
    <source>
        <dbReference type="PROSITE" id="PS51186"/>
    </source>
</evidence>
<gene>
    <name evidence="2" type="ORF">EXY23_01905</name>
</gene>
<dbReference type="InterPro" id="IPR000182">
    <property type="entry name" value="GNAT_dom"/>
</dbReference>
<dbReference type="GO" id="GO:0016747">
    <property type="term" value="F:acyltransferase activity, transferring groups other than amino-acyl groups"/>
    <property type="evidence" value="ECO:0007669"/>
    <property type="project" value="InterPro"/>
</dbReference>
<accession>A0A4R4DWB9</accession>
<dbReference type="SUPFAM" id="SSF55729">
    <property type="entry name" value="Acyl-CoA N-acyltransferases (Nat)"/>
    <property type="match status" value="1"/>
</dbReference>
<dbReference type="Proteomes" id="UP000295023">
    <property type="component" value="Unassembled WGS sequence"/>
</dbReference>
<dbReference type="Gene3D" id="3.40.630.30">
    <property type="match status" value="1"/>
</dbReference>
<feature type="domain" description="N-acetyltransferase" evidence="1">
    <location>
        <begin position="4"/>
        <end position="136"/>
    </location>
</feature>
<name>A0A4R4DWB9_9PROT</name>
<comment type="caution">
    <text evidence="2">The sequence shown here is derived from an EMBL/GenBank/DDBJ whole genome shotgun (WGS) entry which is preliminary data.</text>
</comment>
<evidence type="ECO:0000313" key="3">
    <source>
        <dbReference type="Proteomes" id="UP000295023"/>
    </source>
</evidence>
<dbReference type="AlphaFoldDB" id="A0A4R4DWB9"/>
<reference evidence="2 3" key="1">
    <citation type="submission" date="2019-03" db="EMBL/GenBank/DDBJ databases">
        <title>Paracraurococcus aquatilis NE82 genome sequence.</title>
        <authorList>
            <person name="Zhao Y."/>
            <person name="Du Z."/>
        </authorList>
    </citation>
    <scope>NUCLEOTIDE SEQUENCE [LARGE SCALE GENOMIC DNA]</scope>
    <source>
        <strain evidence="2 3">NE82</strain>
    </source>
</reference>